<evidence type="ECO:0008006" key="4">
    <source>
        <dbReference type="Google" id="ProtNLM"/>
    </source>
</evidence>
<evidence type="ECO:0000313" key="2">
    <source>
        <dbReference type="EMBL" id="PPQ93815.1"/>
    </source>
</evidence>
<name>A0A409XSN2_PSICY</name>
<dbReference type="InParanoid" id="A0A409XSN2"/>
<protein>
    <recommendedName>
        <fullName evidence="4">Cyanovirin-N domain-containing protein</fullName>
    </recommendedName>
</protein>
<reference evidence="2 3" key="1">
    <citation type="journal article" date="2018" name="Evol. Lett.">
        <title>Horizontal gene cluster transfer increased hallucinogenic mushroom diversity.</title>
        <authorList>
            <person name="Reynolds H.T."/>
            <person name="Vijayakumar V."/>
            <person name="Gluck-Thaler E."/>
            <person name="Korotkin H.B."/>
            <person name="Matheny P.B."/>
            <person name="Slot J.C."/>
        </authorList>
    </citation>
    <scope>NUCLEOTIDE SEQUENCE [LARGE SCALE GENOMIC DNA]</scope>
    <source>
        <strain evidence="2 3">2631</strain>
    </source>
</reference>
<evidence type="ECO:0000256" key="1">
    <source>
        <dbReference type="SAM" id="SignalP"/>
    </source>
</evidence>
<sequence length="126" mass="13251">MLFKSFFTSLSLAATLAFSARADTIAAYNGTDCTGSVGNSVQCDGSCHDFTDRHSLKTSTGGIHCVTYFQSPGCVGTPGQDLNTNIINSGQCQHVNTGGPVKSFKCSPTPTCLAWYELILLAIACD</sequence>
<dbReference type="Proteomes" id="UP000283269">
    <property type="component" value="Unassembled WGS sequence"/>
</dbReference>
<dbReference type="EMBL" id="NHYD01000598">
    <property type="protein sequence ID" value="PPQ93815.1"/>
    <property type="molecule type" value="Genomic_DNA"/>
</dbReference>
<dbReference type="AlphaFoldDB" id="A0A409XSN2"/>
<dbReference type="OrthoDB" id="5429515at2759"/>
<keyword evidence="1" id="KW-0732">Signal</keyword>
<feature type="chain" id="PRO_5019121298" description="Cyanovirin-N domain-containing protein" evidence="1">
    <location>
        <begin position="23"/>
        <end position="126"/>
    </location>
</feature>
<feature type="signal peptide" evidence="1">
    <location>
        <begin position="1"/>
        <end position="22"/>
    </location>
</feature>
<keyword evidence="3" id="KW-1185">Reference proteome</keyword>
<comment type="caution">
    <text evidence="2">The sequence shown here is derived from an EMBL/GenBank/DDBJ whole genome shotgun (WGS) entry which is preliminary data.</text>
</comment>
<proteinExistence type="predicted"/>
<gene>
    <name evidence="2" type="ORF">CVT25_013524</name>
</gene>
<accession>A0A409XSN2</accession>
<organism evidence="2 3">
    <name type="scientific">Psilocybe cyanescens</name>
    <dbReference type="NCBI Taxonomy" id="93625"/>
    <lineage>
        <taxon>Eukaryota</taxon>
        <taxon>Fungi</taxon>
        <taxon>Dikarya</taxon>
        <taxon>Basidiomycota</taxon>
        <taxon>Agaricomycotina</taxon>
        <taxon>Agaricomycetes</taxon>
        <taxon>Agaricomycetidae</taxon>
        <taxon>Agaricales</taxon>
        <taxon>Agaricineae</taxon>
        <taxon>Strophariaceae</taxon>
        <taxon>Psilocybe</taxon>
    </lineage>
</organism>
<evidence type="ECO:0000313" key="3">
    <source>
        <dbReference type="Proteomes" id="UP000283269"/>
    </source>
</evidence>